<evidence type="ECO:0000256" key="3">
    <source>
        <dbReference type="ARBA" id="ARBA00022553"/>
    </source>
</evidence>
<evidence type="ECO:0000256" key="1">
    <source>
        <dbReference type="ARBA" id="ARBA00000085"/>
    </source>
</evidence>
<protein>
    <recommendedName>
        <fullName evidence="2">histidine kinase</fullName>
        <ecNumber evidence="2">2.7.13.3</ecNumber>
    </recommendedName>
</protein>
<comment type="catalytic activity">
    <reaction evidence="1">
        <text>ATP + protein L-histidine = ADP + protein N-phospho-L-histidine.</text>
        <dbReference type="EC" id="2.7.13.3"/>
    </reaction>
</comment>
<evidence type="ECO:0000256" key="7">
    <source>
        <dbReference type="ARBA" id="ARBA00022840"/>
    </source>
</evidence>
<dbReference type="PANTHER" id="PTHR41523">
    <property type="entry name" value="TWO-COMPONENT SYSTEM SENSOR PROTEIN"/>
    <property type="match status" value="1"/>
</dbReference>
<dbReference type="InterPro" id="IPR036890">
    <property type="entry name" value="HATPase_C_sf"/>
</dbReference>
<dbReference type="SUPFAM" id="SSF55874">
    <property type="entry name" value="ATPase domain of HSP90 chaperone/DNA topoisomerase II/histidine kinase"/>
    <property type="match status" value="1"/>
</dbReference>
<keyword evidence="3" id="KW-0597">Phosphoprotein</keyword>
<dbReference type="AlphaFoldDB" id="A0A1H4NFA8"/>
<keyword evidence="5" id="KW-0547">Nucleotide-binding</keyword>
<dbReference type="Gene3D" id="3.30.565.10">
    <property type="entry name" value="Histidine kinase-like ATPase, C-terminal domain"/>
    <property type="match status" value="1"/>
</dbReference>
<reference evidence="9 10" key="1">
    <citation type="submission" date="2016-10" db="EMBL/GenBank/DDBJ databases">
        <authorList>
            <person name="de Groot N.N."/>
        </authorList>
    </citation>
    <scope>NUCLEOTIDE SEQUENCE [LARGE SCALE GENOMIC DNA]</scope>
    <source>
        <strain evidence="9 10">GAS522</strain>
    </source>
</reference>
<evidence type="ECO:0000256" key="8">
    <source>
        <dbReference type="SAM" id="MobiDB-lite"/>
    </source>
</evidence>
<dbReference type="GO" id="GO:0004673">
    <property type="term" value="F:protein histidine kinase activity"/>
    <property type="evidence" value="ECO:0007669"/>
    <property type="project" value="UniProtKB-EC"/>
</dbReference>
<sequence>MRVRPATHPAQPEEIVVTVCSPDSPIVEQGLLLRELNHRINSGLASAINLVAAAAVRVDGAEAKHALSDVVELLHGYADVQQALAMPKGKALIDAAIYVRMMGSALRRSLLDPMNIRLSVATESLPLEPERCRRLGLIVHGLVTEAAKHACFEARTGEIRVKLTRIGAVANCVVLDNGSRPAWGATGRGLRISKDLAKGLGGRVEHGSGNEFTSVVLSFPLSERERPVNGAMAKRRIIRSPRRPRVSPSDAAARFTGASSPDRDSRPVATRSDPIPARGAQPVSARPAADALRELLSPANPMDLL</sequence>
<feature type="region of interest" description="Disordered" evidence="8">
    <location>
        <begin position="230"/>
        <end position="305"/>
    </location>
</feature>
<dbReference type="GO" id="GO:0005524">
    <property type="term" value="F:ATP binding"/>
    <property type="evidence" value="ECO:0007669"/>
    <property type="project" value="UniProtKB-KW"/>
</dbReference>
<evidence type="ECO:0000313" key="10">
    <source>
        <dbReference type="Proteomes" id="UP000183208"/>
    </source>
</evidence>
<keyword evidence="7" id="KW-0067">ATP-binding</keyword>
<accession>A0A1H4NFA8</accession>
<keyword evidence="6 9" id="KW-0418">Kinase</keyword>
<feature type="compositionally biased region" description="Basic residues" evidence="8">
    <location>
        <begin position="233"/>
        <end position="245"/>
    </location>
</feature>
<evidence type="ECO:0000256" key="5">
    <source>
        <dbReference type="ARBA" id="ARBA00022741"/>
    </source>
</evidence>
<dbReference type="RefSeq" id="WP_244524988.1">
    <property type="nucleotide sequence ID" value="NZ_FNTI01000001.1"/>
</dbReference>
<dbReference type="Proteomes" id="UP000183208">
    <property type="component" value="Unassembled WGS sequence"/>
</dbReference>
<evidence type="ECO:0000256" key="4">
    <source>
        <dbReference type="ARBA" id="ARBA00022679"/>
    </source>
</evidence>
<evidence type="ECO:0000256" key="6">
    <source>
        <dbReference type="ARBA" id="ARBA00022777"/>
    </source>
</evidence>
<dbReference type="PANTHER" id="PTHR41523:SF7">
    <property type="entry name" value="HISTIDINE KINASE"/>
    <property type="match status" value="1"/>
</dbReference>
<proteinExistence type="predicted"/>
<evidence type="ECO:0000313" key="9">
    <source>
        <dbReference type="EMBL" id="SEB93322.1"/>
    </source>
</evidence>
<organism evidence="9 10">
    <name type="scientific">Bradyrhizobium lablabi</name>
    <dbReference type="NCBI Taxonomy" id="722472"/>
    <lineage>
        <taxon>Bacteria</taxon>
        <taxon>Pseudomonadati</taxon>
        <taxon>Pseudomonadota</taxon>
        <taxon>Alphaproteobacteria</taxon>
        <taxon>Hyphomicrobiales</taxon>
        <taxon>Nitrobacteraceae</taxon>
        <taxon>Bradyrhizobium</taxon>
    </lineage>
</organism>
<dbReference type="EC" id="2.7.13.3" evidence="2"/>
<name>A0A1H4NFA8_9BRAD</name>
<gene>
    <name evidence="9" type="ORF">SAMN05444171_0263</name>
</gene>
<keyword evidence="4" id="KW-0808">Transferase</keyword>
<dbReference type="EMBL" id="FNTI01000001">
    <property type="protein sequence ID" value="SEB93322.1"/>
    <property type="molecule type" value="Genomic_DNA"/>
</dbReference>
<evidence type="ECO:0000256" key="2">
    <source>
        <dbReference type="ARBA" id="ARBA00012438"/>
    </source>
</evidence>